<dbReference type="EMBL" id="FNQM01000097">
    <property type="protein sequence ID" value="SEB10336.1"/>
    <property type="molecule type" value="Genomic_DNA"/>
</dbReference>
<sequence>MFTRITENGGRRYLQIMESFRNEAGKPRLRVVANLGRVDT</sequence>
<feature type="non-terminal residue" evidence="2">
    <location>
        <position position="40"/>
    </location>
</feature>
<name>A0A1H4GHD0_9RHOB</name>
<evidence type="ECO:0000313" key="1">
    <source>
        <dbReference type="EMBL" id="SEB06221.1"/>
    </source>
</evidence>
<dbReference type="EMBL" id="FNQM01000063">
    <property type="protein sequence ID" value="SEB08268.1"/>
    <property type="molecule type" value="Genomic_DNA"/>
</dbReference>
<evidence type="ECO:0000313" key="3">
    <source>
        <dbReference type="EMBL" id="SEB10336.1"/>
    </source>
</evidence>
<evidence type="ECO:0000313" key="2">
    <source>
        <dbReference type="EMBL" id="SEB08268.1"/>
    </source>
</evidence>
<dbReference type="AlphaFoldDB" id="A0A1H4GHD0"/>
<evidence type="ECO:0000313" key="4">
    <source>
        <dbReference type="Proteomes" id="UP000198703"/>
    </source>
</evidence>
<reference evidence="2 4" key="1">
    <citation type="submission" date="2016-10" db="EMBL/GenBank/DDBJ databases">
        <authorList>
            <person name="de Groot N.N."/>
        </authorList>
    </citation>
    <scope>NUCLEOTIDE SEQUENCE [LARGE SCALE GENOMIC DNA]</scope>
    <source>
        <strain evidence="2 4">DSM 15345</strain>
    </source>
</reference>
<proteinExistence type="predicted"/>
<organism evidence="2 4">
    <name type="scientific">Rubrimonas cliftonensis</name>
    <dbReference type="NCBI Taxonomy" id="89524"/>
    <lineage>
        <taxon>Bacteria</taxon>
        <taxon>Pseudomonadati</taxon>
        <taxon>Pseudomonadota</taxon>
        <taxon>Alphaproteobacteria</taxon>
        <taxon>Rhodobacterales</taxon>
        <taxon>Paracoccaceae</taxon>
        <taxon>Rubrimonas</taxon>
    </lineage>
</organism>
<gene>
    <name evidence="1" type="ORF">SAMN05444370_14416</name>
    <name evidence="2" type="ORF">SAMN05444370_1634</name>
    <name evidence="3" type="ORF">SAMN05444370_1971</name>
</gene>
<accession>A0A1H4GHD0</accession>
<dbReference type="Proteomes" id="UP000198703">
    <property type="component" value="Unassembled WGS sequence"/>
</dbReference>
<protein>
    <recommendedName>
        <fullName evidence="5">Transposase</fullName>
    </recommendedName>
</protein>
<dbReference type="STRING" id="89524.SAMN05444370_14416"/>
<keyword evidence="4" id="KW-1185">Reference proteome</keyword>
<dbReference type="EMBL" id="FNQM01000044">
    <property type="protein sequence ID" value="SEB06221.1"/>
    <property type="molecule type" value="Genomic_DNA"/>
</dbReference>
<evidence type="ECO:0008006" key="5">
    <source>
        <dbReference type="Google" id="ProtNLM"/>
    </source>
</evidence>